<evidence type="ECO:0000256" key="3">
    <source>
        <dbReference type="ARBA" id="ARBA00022475"/>
    </source>
</evidence>
<dbReference type="GO" id="GO:0010604">
    <property type="term" value="P:positive regulation of macromolecule metabolic process"/>
    <property type="evidence" value="ECO:0007669"/>
    <property type="project" value="UniProtKB-ARBA"/>
</dbReference>
<keyword evidence="14" id="KW-1185">Reference proteome</keyword>
<feature type="chain" id="PRO_5041693988" evidence="11">
    <location>
        <begin position="40"/>
        <end position="419"/>
    </location>
</feature>
<dbReference type="GO" id="GO:0030509">
    <property type="term" value="P:BMP signaling pathway"/>
    <property type="evidence" value="ECO:0007669"/>
    <property type="project" value="TreeGrafter"/>
</dbReference>
<dbReference type="InterPro" id="IPR009496">
    <property type="entry name" value="RGM_C"/>
</dbReference>
<keyword evidence="9" id="KW-0325">Glycoprotein</keyword>
<dbReference type="PANTHER" id="PTHR31428:SF7">
    <property type="entry name" value="RGM DOMAIN FAMILY ISOFORM X1"/>
    <property type="match status" value="1"/>
</dbReference>
<dbReference type="GO" id="GO:0015026">
    <property type="term" value="F:coreceptor activity"/>
    <property type="evidence" value="ECO:0007669"/>
    <property type="project" value="TreeGrafter"/>
</dbReference>
<dbReference type="FunFam" id="3.40.1000.10:FF:000001">
    <property type="entry name" value="Repulsive guidance molecule BMP co-receptor a"/>
    <property type="match status" value="1"/>
</dbReference>
<evidence type="ECO:0000256" key="1">
    <source>
        <dbReference type="ARBA" id="ARBA00004609"/>
    </source>
</evidence>
<evidence type="ECO:0000256" key="6">
    <source>
        <dbReference type="ARBA" id="ARBA00022813"/>
    </source>
</evidence>
<dbReference type="KEGG" id="emc:129330572"/>
<keyword evidence="10" id="KW-0449">Lipoprotein</keyword>
<dbReference type="GO" id="GO:0098552">
    <property type="term" value="C:side of membrane"/>
    <property type="evidence" value="ECO:0007669"/>
    <property type="project" value="UniProtKB-KW"/>
</dbReference>
<evidence type="ECO:0000256" key="7">
    <source>
        <dbReference type="ARBA" id="ARBA00023136"/>
    </source>
</evidence>
<dbReference type="AlphaFoldDB" id="A0AA97JE59"/>
<dbReference type="Pfam" id="PF06534">
    <property type="entry name" value="RGM_C"/>
    <property type="match status" value="1"/>
</dbReference>
<evidence type="ECO:0000313" key="15">
    <source>
        <dbReference type="RefSeq" id="XP_054836632.1"/>
    </source>
</evidence>
<keyword evidence="8" id="KW-1015">Disulfide bond</keyword>
<evidence type="ECO:0000256" key="4">
    <source>
        <dbReference type="ARBA" id="ARBA00022622"/>
    </source>
</evidence>
<feature type="signal peptide" evidence="11">
    <location>
        <begin position="1"/>
        <end position="39"/>
    </location>
</feature>
<evidence type="ECO:0000256" key="11">
    <source>
        <dbReference type="SAM" id="SignalP"/>
    </source>
</evidence>
<feature type="domain" description="Repulsive guidance molecule N-terminal" evidence="13">
    <location>
        <begin position="42"/>
        <end position="109"/>
    </location>
</feature>
<dbReference type="Pfam" id="PF06535">
    <property type="entry name" value="RGM_N"/>
    <property type="match status" value="1"/>
</dbReference>
<accession>A0AA97JE59</accession>
<proteinExistence type="inferred from homology"/>
<keyword evidence="3" id="KW-1003">Cell membrane</keyword>
<dbReference type="Gene3D" id="3.40.1000.10">
    <property type="entry name" value="Mog1/PsbP, alpha/beta/alpha sandwich"/>
    <property type="match status" value="1"/>
</dbReference>
<dbReference type="GO" id="GO:0005886">
    <property type="term" value="C:plasma membrane"/>
    <property type="evidence" value="ECO:0007669"/>
    <property type="project" value="UniProtKB-SubCell"/>
</dbReference>
<name>A0AA97JE59_EUBMA</name>
<evidence type="ECO:0000259" key="13">
    <source>
        <dbReference type="Pfam" id="PF06535"/>
    </source>
</evidence>
<evidence type="ECO:0000313" key="14">
    <source>
        <dbReference type="Proteomes" id="UP001190640"/>
    </source>
</evidence>
<evidence type="ECO:0000259" key="12">
    <source>
        <dbReference type="Pfam" id="PF06534"/>
    </source>
</evidence>
<organism evidence="14 15">
    <name type="scientific">Eublepharis macularius</name>
    <name type="common">Leopard gecko</name>
    <name type="synonym">Cyrtodactylus macularius</name>
    <dbReference type="NCBI Taxonomy" id="481883"/>
    <lineage>
        <taxon>Eukaryota</taxon>
        <taxon>Metazoa</taxon>
        <taxon>Chordata</taxon>
        <taxon>Craniata</taxon>
        <taxon>Vertebrata</taxon>
        <taxon>Euteleostomi</taxon>
        <taxon>Lepidosauria</taxon>
        <taxon>Squamata</taxon>
        <taxon>Bifurcata</taxon>
        <taxon>Gekkota</taxon>
        <taxon>Eublepharidae</taxon>
        <taxon>Eublepharinae</taxon>
        <taxon>Eublepharis</taxon>
    </lineage>
</organism>
<feature type="domain" description="Repulsive guidance molecule C-terminal" evidence="12">
    <location>
        <begin position="141"/>
        <end position="377"/>
    </location>
</feature>
<keyword evidence="7" id="KW-0472">Membrane</keyword>
<dbReference type="InterPro" id="IPR040287">
    <property type="entry name" value="RGM"/>
</dbReference>
<keyword evidence="4" id="KW-0336">GPI-anchor</keyword>
<comment type="similarity">
    <text evidence="2">Belongs to the repulsive guidance molecule (RGM) family.</text>
</comment>
<evidence type="ECO:0000256" key="9">
    <source>
        <dbReference type="ARBA" id="ARBA00023180"/>
    </source>
</evidence>
<keyword evidence="6" id="KW-0068">Autocatalytic cleavage</keyword>
<evidence type="ECO:0000256" key="10">
    <source>
        <dbReference type="ARBA" id="ARBA00023288"/>
    </source>
</evidence>
<dbReference type="GO" id="GO:0080090">
    <property type="term" value="P:regulation of primary metabolic process"/>
    <property type="evidence" value="ECO:0007669"/>
    <property type="project" value="UniProtKB-ARBA"/>
</dbReference>
<evidence type="ECO:0000256" key="5">
    <source>
        <dbReference type="ARBA" id="ARBA00022729"/>
    </source>
</evidence>
<dbReference type="InterPro" id="IPR010536">
    <property type="entry name" value="RGM_N"/>
</dbReference>
<comment type="subcellular location">
    <subcellularLocation>
        <location evidence="1">Cell membrane</location>
        <topology evidence="1">Lipid-anchor</topology>
        <topology evidence="1">GPI-anchor</topology>
    </subcellularLocation>
</comment>
<dbReference type="GeneID" id="129330572"/>
<dbReference type="PANTHER" id="PTHR31428">
    <property type="entry name" value="RGM DOMAIN FAMILY MEMBER DRAG-1"/>
    <property type="match status" value="1"/>
</dbReference>
<protein>
    <submittedName>
        <fullName evidence="15">Repulsive guidance molecule A-like isoform X1</fullName>
    </submittedName>
</protein>
<dbReference type="RefSeq" id="XP_054836632.1">
    <property type="nucleotide sequence ID" value="XM_054980657.1"/>
</dbReference>
<evidence type="ECO:0000256" key="8">
    <source>
        <dbReference type="ARBA" id="ARBA00023157"/>
    </source>
</evidence>
<keyword evidence="5 11" id="KW-0732">Signal</keyword>
<evidence type="ECO:0000256" key="2">
    <source>
        <dbReference type="ARBA" id="ARBA00005321"/>
    </source>
</evidence>
<dbReference type="Proteomes" id="UP001190640">
    <property type="component" value="Chromosome 5"/>
</dbReference>
<sequence length="419" mass="45463">MGPGSLPGAAAGGRLRGPRLAALLALCCWGCLPRVAVDCQPCRIQRCNADYVAATSPVTEETVPHVDYCIALRAYSLCTRKMARLCRGDLVYHSAVFRIKELFGQHNCSSDGPTSSARAGAVEPLVSEICNYRARSGFHTKFAHCGLFGDPHLRTFKDEFQTCKVEGAWPLIDNQYLSVQVTNVPVGLGSGATATSKITLIFKSFPGCSEQKVYQATTEDLPLAFTDGTRNGGLQEGLGSLQILEKPDVRQVEIQAHHIGSTVIIRQVGRYLTFAIRVPEDILGTSELSTNLQLCLQGCPQNELIQEHWLSPASSDLLRPSSRQAYTVESATEQCSHLLPVEDMYFQSCVFDLLTTGDSEFSVAAYGALEDMKALNPSRLQLHPASKAAHSAGRRPSLGQRAAVLLPGLLVFLLLPIQC</sequence>
<reference evidence="15" key="1">
    <citation type="submission" date="2025-08" db="UniProtKB">
        <authorList>
            <consortium name="RefSeq"/>
        </authorList>
    </citation>
    <scope>IDENTIFICATION</scope>
    <source>
        <tissue evidence="15">Blood</tissue>
    </source>
</reference>
<gene>
    <name evidence="15" type="primary">LOC129330572</name>
</gene>